<feature type="compositionally biased region" description="Basic and acidic residues" evidence="1">
    <location>
        <begin position="244"/>
        <end position="260"/>
    </location>
</feature>
<comment type="caution">
    <text evidence="3">The sequence shown here is derived from an EMBL/GenBank/DDBJ whole genome shotgun (WGS) entry which is preliminary data.</text>
</comment>
<feature type="region of interest" description="Disordered" evidence="1">
    <location>
        <begin position="104"/>
        <end position="260"/>
    </location>
</feature>
<dbReference type="Pfam" id="PF13411">
    <property type="entry name" value="MerR_1"/>
    <property type="match status" value="1"/>
</dbReference>
<dbReference type="EMBL" id="VFPO01000001">
    <property type="protein sequence ID" value="TQM71857.1"/>
    <property type="molecule type" value="Genomic_DNA"/>
</dbReference>
<name>A0A543IMQ4_9ACTN</name>
<reference evidence="3 4" key="1">
    <citation type="submission" date="2019-06" db="EMBL/GenBank/DDBJ databases">
        <title>Sequencing the genomes of 1000 actinobacteria strains.</title>
        <authorList>
            <person name="Klenk H.-P."/>
        </authorList>
    </citation>
    <scope>NUCLEOTIDE SEQUENCE [LARGE SCALE GENOMIC DNA]</scope>
    <source>
        <strain evidence="3 4">DSM 45043</strain>
    </source>
</reference>
<feature type="compositionally biased region" description="Low complexity" evidence="1">
    <location>
        <begin position="136"/>
        <end position="155"/>
    </location>
</feature>
<dbReference type="Proteomes" id="UP000316706">
    <property type="component" value="Unassembled WGS sequence"/>
</dbReference>
<feature type="region of interest" description="Disordered" evidence="1">
    <location>
        <begin position="325"/>
        <end position="347"/>
    </location>
</feature>
<keyword evidence="4" id="KW-1185">Reference proteome</keyword>
<evidence type="ECO:0000256" key="1">
    <source>
        <dbReference type="SAM" id="MobiDB-lite"/>
    </source>
</evidence>
<organism evidence="3 4">
    <name type="scientific">Actinomadura hallensis</name>
    <dbReference type="NCBI Taxonomy" id="337895"/>
    <lineage>
        <taxon>Bacteria</taxon>
        <taxon>Bacillati</taxon>
        <taxon>Actinomycetota</taxon>
        <taxon>Actinomycetes</taxon>
        <taxon>Streptosporangiales</taxon>
        <taxon>Thermomonosporaceae</taxon>
        <taxon>Actinomadura</taxon>
    </lineage>
</organism>
<evidence type="ECO:0000259" key="2">
    <source>
        <dbReference type="SMART" id="SM00422"/>
    </source>
</evidence>
<dbReference type="InterPro" id="IPR000551">
    <property type="entry name" value="MerR-type_HTH_dom"/>
</dbReference>
<evidence type="ECO:0000313" key="4">
    <source>
        <dbReference type="Proteomes" id="UP000316706"/>
    </source>
</evidence>
<evidence type="ECO:0000313" key="3">
    <source>
        <dbReference type="EMBL" id="TQM71857.1"/>
    </source>
</evidence>
<dbReference type="SMART" id="SM00422">
    <property type="entry name" value="HTH_MERR"/>
    <property type="match status" value="1"/>
</dbReference>
<dbReference type="InterPro" id="IPR009061">
    <property type="entry name" value="DNA-bd_dom_put_sf"/>
</dbReference>
<sequence>MTSTWTIGELAERAAAALAADGSPQVSGRVRDVPNERLIRWYTTIGLVDPPLGRRGRTALYGPRHLLQLVAVKRRQAAGRSIAEIQTELAGATDATLERIAALPFPATAPPPATIPGRASRARGTPLRPRRPGQEAARSTSPAAASPAGGPTSRADTPVSHAGTEPTPRPKFLDETAGTSPTEHTTAPPPGSGAASTGEAGRAIPPNAPADAVQHGTAPTAESPAADTDPAGATPTASGTASVHSDRDTSRPAFWRERPDISYTETAVVGDYDVSTASTDPRPTVVQGVRLTPGLTLLLDVPVLDGEDLAAIETAARPLLDELRRRGLLTTDPSPAYPPADTSRRSP</sequence>
<accession>A0A543IMQ4</accession>
<dbReference type="GO" id="GO:0006355">
    <property type="term" value="P:regulation of DNA-templated transcription"/>
    <property type="evidence" value="ECO:0007669"/>
    <property type="project" value="InterPro"/>
</dbReference>
<dbReference type="SUPFAM" id="SSF46955">
    <property type="entry name" value="Putative DNA-binding domain"/>
    <property type="match status" value="1"/>
</dbReference>
<protein>
    <submittedName>
        <fullName evidence="3">MerR-like DNA binding protein</fullName>
    </submittedName>
</protein>
<proteinExistence type="predicted"/>
<dbReference type="AlphaFoldDB" id="A0A543IMQ4"/>
<dbReference type="GO" id="GO:0003677">
    <property type="term" value="F:DNA binding"/>
    <property type="evidence" value="ECO:0007669"/>
    <property type="project" value="InterPro"/>
</dbReference>
<dbReference type="Gene3D" id="1.10.1660.10">
    <property type="match status" value="1"/>
</dbReference>
<feature type="domain" description="HTH merR-type" evidence="2">
    <location>
        <begin position="5"/>
        <end position="92"/>
    </location>
</feature>
<dbReference type="RefSeq" id="WP_246077633.1">
    <property type="nucleotide sequence ID" value="NZ_VFPO01000001.1"/>
</dbReference>
<gene>
    <name evidence="3" type="ORF">FHX41_5635</name>
</gene>
<feature type="compositionally biased region" description="Low complexity" evidence="1">
    <location>
        <begin position="223"/>
        <end position="242"/>
    </location>
</feature>